<protein>
    <recommendedName>
        <fullName evidence="4">Serine/threonine-protein kinase 1</fullName>
        <ecNumber evidence="3">2.7.11.1</ecNumber>
    </recommendedName>
</protein>
<evidence type="ECO:0000313" key="14">
    <source>
        <dbReference type="EMBL" id="KAK2821901.1"/>
    </source>
</evidence>
<keyword evidence="7" id="KW-0547">Nucleotide-binding</keyword>
<dbReference type="SUPFAM" id="SSF56112">
    <property type="entry name" value="Protein kinase-like (PK-like)"/>
    <property type="match status" value="1"/>
</dbReference>
<dbReference type="PROSITE" id="PS50011">
    <property type="entry name" value="PROTEIN_KINASE_DOM"/>
    <property type="match status" value="1"/>
</dbReference>
<evidence type="ECO:0000259" key="13">
    <source>
        <dbReference type="PROSITE" id="PS50011"/>
    </source>
</evidence>
<comment type="caution">
    <text evidence="14">The sequence shown here is derived from an EMBL/GenBank/DDBJ whole genome shotgun (WGS) entry which is preliminary data.</text>
</comment>
<dbReference type="PANTHER" id="PTHR22984:SF25">
    <property type="entry name" value="PROTEIN KINASE DOMAIN-CONTAINING PROTEIN"/>
    <property type="match status" value="1"/>
</dbReference>
<name>A0AA88IYS8_CHASR</name>
<evidence type="ECO:0000256" key="5">
    <source>
        <dbReference type="ARBA" id="ARBA00022527"/>
    </source>
</evidence>
<evidence type="ECO:0000256" key="7">
    <source>
        <dbReference type="ARBA" id="ARBA00022741"/>
    </source>
</evidence>
<proteinExistence type="inferred from homology"/>
<comment type="subcellular location">
    <subcellularLocation>
        <location evidence="1">Host cytoplasm</location>
    </subcellularLocation>
</comment>
<dbReference type="InterPro" id="IPR008271">
    <property type="entry name" value="Ser/Thr_kinase_AS"/>
</dbReference>
<evidence type="ECO:0000256" key="12">
    <source>
        <dbReference type="ARBA" id="ARBA00048679"/>
    </source>
</evidence>
<dbReference type="GO" id="GO:0005524">
    <property type="term" value="F:ATP binding"/>
    <property type="evidence" value="ECO:0007669"/>
    <property type="project" value="UniProtKB-KW"/>
</dbReference>
<dbReference type="InterPro" id="IPR011009">
    <property type="entry name" value="Kinase-like_dom_sf"/>
</dbReference>
<dbReference type="Pfam" id="PF00069">
    <property type="entry name" value="Pkinase"/>
    <property type="match status" value="1"/>
</dbReference>
<keyword evidence="5" id="KW-0723">Serine/threonine-protein kinase</keyword>
<dbReference type="InterPro" id="IPR000719">
    <property type="entry name" value="Prot_kinase_dom"/>
</dbReference>
<dbReference type="EC" id="2.7.11.1" evidence="3"/>
<comment type="catalytic activity">
    <reaction evidence="12">
        <text>L-seryl-[protein] + ATP = O-phospho-L-seryl-[protein] + ADP + H(+)</text>
        <dbReference type="Rhea" id="RHEA:17989"/>
        <dbReference type="Rhea" id="RHEA-COMP:9863"/>
        <dbReference type="Rhea" id="RHEA-COMP:11604"/>
        <dbReference type="ChEBI" id="CHEBI:15378"/>
        <dbReference type="ChEBI" id="CHEBI:29999"/>
        <dbReference type="ChEBI" id="CHEBI:30616"/>
        <dbReference type="ChEBI" id="CHEBI:83421"/>
        <dbReference type="ChEBI" id="CHEBI:456216"/>
        <dbReference type="EC" id="2.7.11.1"/>
    </reaction>
</comment>
<keyword evidence="10" id="KW-1035">Host cytoplasm</keyword>
<dbReference type="PANTHER" id="PTHR22984">
    <property type="entry name" value="SERINE/THREONINE-PROTEIN KINASE PIM"/>
    <property type="match status" value="1"/>
</dbReference>
<evidence type="ECO:0000256" key="11">
    <source>
        <dbReference type="ARBA" id="ARBA00047899"/>
    </source>
</evidence>
<comment type="similarity">
    <text evidence="2">Belongs to the protein kinase superfamily. CAMK Ser/Thr protein kinase family. PIM subfamily.</text>
</comment>
<organism evidence="14 15">
    <name type="scientific">Channa striata</name>
    <name type="common">Snakehead murrel</name>
    <name type="synonym">Ophicephalus striatus</name>
    <dbReference type="NCBI Taxonomy" id="64152"/>
    <lineage>
        <taxon>Eukaryota</taxon>
        <taxon>Metazoa</taxon>
        <taxon>Chordata</taxon>
        <taxon>Craniata</taxon>
        <taxon>Vertebrata</taxon>
        <taxon>Euteleostomi</taxon>
        <taxon>Actinopterygii</taxon>
        <taxon>Neopterygii</taxon>
        <taxon>Teleostei</taxon>
        <taxon>Neoteleostei</taxon>
        <taxon>Acanthomorphata</taxon>
        <taxon>Anabantaria</taxon>
        <taxon>Anabantiformes</taxon>
        <taxon>Channoidei</taxon>
        <taxon>Channidae</taxon>
        <taxon>Channa</taxon>
    </lineage>
</organism>
<keyword evidence="6" id="KW-0808">Transferase</keyword>
<accession>A0AA88IYS8</accession>
<dbReference type="PROSITE" id="PS00108">
    <property type="entry name" value="PROTEIN_KINASE_ST"/>
    <property type="match status" value="1"/>
</dbReference>
<evidence type="ECO:0000256" key="1">
    <source>
        <dbReference type="ARBA" id="ARBA00004192"/>
    </source>
</evidence>
<gene>
    <name evidence="14" type="ORF">Q5P01_021966</name>
</gene>
<keyword evidence="8" id="KW-0418">Kinase</keyword>
<keyword evidence="15" id="KW-1185">Reference proteome</keyword>
<evidence type="ECO:0000256" key="8">
    <source>
        <dbReference type="ARBA" id="ARBA00022777"/>
    </source>
</evidence>
<evidence type="ECO:0000256" key="6">
    <source>
        <dbReference type="ARBA" id="ARBA00022679"/>
    </source>
</evidence>
<dbReference type="Proteomes" id="UP001187415">
    <property type="component" value="Unassembled WGS sequence"/>
</dbReference>
<evidence type="ECO:0000256" key="4">
    <source>
        <dbReference type="ARBA" id="ARBA00016885"/>
    </source>
</evidence>
<dbReference type="Gene3D" id="3.30.200.20">
    <property type="entry name" value="Phosphorylase Kinase, domain 1"/>
    <property type="match status" value="1"/>
</dbReference>
<dbReference type="GO" id="GO:0004674">
    <property type="term" value="F:protein serine/threonine kinase activity"/>
    <property type="evidence" value="ECO:0007669"/>
    <property type="project" value="UniProtKB-KW"/>
</dbReference>
<feature type="domain" description="Protein kinase" evidence="13">
    <location>
        <begin position="1"/>
        <end position="223"/>
    </location>
</feature>
<reference evidence="14" key="1">
    <citation type="submission" date="2023-07" db="EMBL/GenBank/DDBJ databases">
        <title>Chromosome-level Genome Assembly of Striped Snakehead (Channa striata).</title>
        <authorList>
            <person name="Liu H."/>
        </authorList>
    </citation>
    <scope>NUCLEOTIDE SEQUENCE</scope>
    <source>
        <strain evidence="14">Gz</strain>
        <tissue evidence="14">Muscle</tissue>
    </source>
</reference>
<dbReference type="EMBL" id="JAUPFM010000018">
    <property type="protein sequence ID" value="KAK2821901.1"/>
    <property type="molecule type" value="Genomic_DNA"/>
</dbReference>
<dbReference type="InterPro" id="IPR051138">
    <property type="entry name" value="PIM_Ser/Thr_kinase"/>
</dbReference>
<comment type="catalytic activity">
    <reaction evidence="11">
        <text>L-threonyl-[protein] + ATP = O-phospho-L-threonyl-[protein] + ADP + H(+)</text>
        <dbReference type="Rhea" id="RHEA:46608"/>
        <dbReference type="Rhea" id="RHEA-COMP:11060"/>
        <dbReference type="Rhea" id="RHEA-COMP:11605"/>
        <dbReference type="ChEBI" id="CHEBI:15378"/>
        <dbReference type="ChEBI" id="CHEBI:30013"/>
        <dbReference type="ChEBI" id="CHEBI:30616"/>
        <dbReference type="ChEBI" id="CHEBI:61977"/>
        <dbReference type="ChEBI" id="CHEBI:456216"/>
        <dbReference type="EC" id="2.7.11.1"/>
    </reaction>
</comment>
<sequence>MDGQQSFRKPNYQSFVTNHEHVKPYLHKMYFGEYTYSSLFEQRTSLVIYHFYICFQFEHKLVLVMERPVSSMDLFKYLEDHKRSLEEHEAKLVGAAIDMHSKGVFHQDIKLKNVLVTLKQAEPEFLSSTWAVASSQSHGNREYFPPKFFEIRYYWACSTTVWQLCVLFYSLLGGHDQITTKGFINGQVQINSVRSPAYTCALVQGWATAWDPHPALHPNGDKA</sequence>
<evidence type="ECO:0000256" key="3">
    <source>
        <dbReference type="ARBA" id="ARBA00012513"/>
    </source>
</evidence>
<dbReference type="Gene3D" id="1.10.510.10">
    <property type="entry name" value="Transferase(Phosphotransferase) domain 1"/>
    <property type="match status" value="1"/>
</dbReference>
<dbReference type="GO" id="GO:0005737">
    <property type="term" value="C:cytoplasm"/>
    <property type="evidence" value="ECO:0007669"/>
    <property type="project" value="TreeGrafter"/>
</dbReference>
<evidence type="ECO:0000313" key="15">
    <source>
        <dbReference type="Proteomes" id="UP001187415"/>
    </source>
</evidence>
<keyword evidence="9" id="KW-0067">ATP-binding</keyword>
<evidence type="ECO:0000256" key="2">
    <source>
        <dbReference type="ARBA" id="ARBA00005505"/>
    </source>
</evidence>
<evidence type="ECO:0000256" key="9">
    <source>
        <dbReference type="ARBA" id="ARBA00022840"/>
    </source>
</evidence>
<dbReference type="AlphaFoldDB" id="A0AA88IYS8"/>
<evidence type="ECO:0000256" key="10">
    <source>
        <dbReference type="ARBA" id="ARBA00023200"/>
    </source>
</evidence>